<dbReference type="AlphaFoldDB" id="A0A4Q7VIX1"/>
<dbReference type="EMBL" id="SHKN01000001">
    <property type="protein sequence ID" value="RZT96014.1"/>
    <property type="molecule type" value="Genomic_DNA"/>
</dbReference>
<reference evidence="1 2" key="1">
    <citation type="submission" date="2019-02" db="EMBL/GenBank/DDBJ databases">
        <title>Genomic Encyclopedia of Type Strains, Phase IV (KMG-IV): sequencing the most valuable type-strain genomes for metagenomic binning, comparative biology and taxonomic classification.</title>
        <authorList>
            <person name="Goeker M."/>
        </authorList>
    </citation>
    <scope>NUCLEOTIDE SEQUENCE [LARGE SCALE GENOMIC DNA]</scope>
    <source>
        <strain evidence="1 2">DSM 28825</strain>
    </source>
</reference>
<organism evidence="1 2">
    <name type="scientific">Ancylomarina subtilis</name>
    <dbReference type="NCBI Taxonomy" id="1639035"/>
    <lineage>
        <taxon>Bacteria</taxon>
        <taxon>Pseudomonadati</taxon>
        <taxon>Bacteroidota</taxon>
        <taxon>Bacteroidia</taxon>
        <taxon>Marinilabiliales</taxon>
        <taxon>Marinifilaceae</taxon>
        <taxon>Ancylomarina</taxon>
    </lineage>
</organism>
<dbReference type="RefSeq" id="WP_130305928.1">
    <property type="nucleotide sequence ID" value="NZ_SHKN01000001.1"/>
</dbReference>
<accession>A0A4Q7VIX1</accession>
<name>A0A4Q7VIX1_9BACT</name>
<dbReference type="Proteomes" id="UP000293562">
    <property type="component" value="Unassembled WGS sequence"/>
</dbReference>
<evidence type="ECO:0000313" key="2">
    <source>
        <dbReference type="Proteomes" id="UP000293562"/>
    </source>
</evidence>
<evidence type="ECO:0000313" key="1">
    <source>
        <dbReference type="EMBL" id="RZT96014.1"/>
    </source>
</evidence>
<gene>
    <name evidence="1" type="ORF">EV201_0643</name>
</gene>
<dbReference type="OrthoDB" id="641012at2"/>
<keyword evidence="2" id="KW-1185">Reference proteome</keyword>
<comment type="caution">
    <text evidence="1">The sequence shown here is derived from an EMBL/GenBank/DDBJ whole genome shotgun (WGS) entry which is preliminary data.</text>
</comment>
<sequence length="338" mass="40545">MNNKLELYHSILFLNKRPYRTRSISQNKYRELLKGIEKVNFNYQPAYELRFLKPHTDKSKYYRDLIKNEAIKYFNHVNELVSNANDGDVKAMWVHTTLSNILVDKLNQIAGEIERLNYPISNIDPKQAHKLKDTTLCEETYIYQYLKLHLIVLYLNLQVQFEEYLKVEKLDEEDIYLKYFQESVPEPSFIKPSKKIETPIVKKKPKEEFSFEPIRRDIQPIGYSLIDYDMILNKDAFAQVECNLYDFGIIDIESCFIKNRKQSNNTLLAAIYKVLIENNYFRRNILGEKKRCTDIDFRKYLDARYRVDTTQQFRRITEEQINDAKVKLPWLDKIYPIR</sequence>
<proteinExistence type="predicted"/>
<protein>
    <submittedName>
        <fullName evidence="1">Uncharacterized protein</fullName>
    </submittedName>
</protein>